<dbReference type="GO" id="GO:0042626">
    <property type="term" value="F:ATPase-coupled transmembrane transporter activity"/>
    <property type="evidence" value="ECO:0007669"/>
    <property type="project" value="TreeGrafter"/>
</dbReference>
<dbReference type="GO" id="GO:0005886">
    <property type="term" value="C:plasma membrane"/>
    <property type="evidence" value="ECO:0007669"/>
    <property type="project" value="TreeGrafter"/>
</dbReference>
<organism evidence="1 2">
    <name type="scientific">Zizania palustris</name>
    <name type="common">Northern wild rice</name>
    <dbReference type="NCBI Taxonomy" id="103762"/>
    <lineage>
        <taxon>Eukaryota</taxon>
        <taxon>Viridiplantae</taxon>
        <taxon>Streptophyta</taxon>
        <taxon>Embryophyta</taxon>
        <taxon>Tracheophyta</taxon>
        <taxon>Spermatophyta</taxon>
        <taxon>Magnoliopsida</taxon>
        <taxon>Liliopsida</taxon>
        <taxon>Poales</taxon>
        <taxon>Poaceae</taxon>
        <taxon>BOP clade</taxon>
        <taxon>Oryzoideae</taxon>
        <taxon>Oryzeae</taxon>
        <taxon>Zizaniinae</taxon>
        <taxon>Zizania</taxon>
    </lineage>
</organism>
<dbReference type="AlphaFoldDB" id="A0A8J5VVX3"/>
<keyword evidence="2" id="KW-1185">Reference proteome</keyword>
<accession>A0A8J5VVX3</accession>
<dbReference type="InterPro" id="IPR039421">
    <property type="entry name" value="Type_1_exporter"/>
</dbReference>
<reference evidence="1" key="1">
    <citation type="journal article" date="2021" name="bioRxiv">
        <title>Whole Genome Assembly and Annotation of Northern Wild Rice, Zizania palustris L., Supports a Whole Genome Duplication in the Zizania Genus.</title>
        <authorList>
            <person name="Haas M."/>
            <person name="Kono T."/>
            <person name="Macchietto M."/>
            <person name="Millas R."/>
            <person name="McGilp L."/>
            <person name="Shao M."/>
            <person name="Duquette J."/>
            <person name="Hirsch C.N."/>
            <person name="Kimball J."/>
        </authorList>
    </citation>
    <scope>NUCLEOTIDE SEQUENCE</scope>
    <source>
        <tissue evidence="1">Fresh leaf tissue</tissue>
    </source>
</reference>
<dbReference type="PANTHER" id="PTHR24222">
    <property type="entry name" value="ABC TRANSPORTER B FAMILY"/>
    <property type="match status" value="1"/>
</dbReference>
<proteinExistence type="predicted"/>
<evidence type="ECO:0000313" key="1">
    <source>
        <dbReference type="EMBL" id="KAG8061308.1"/>
    </source>
</evidence>
<evidence type="ECO:0000313" key="2">
    <source>
        <dbReference type="Proteomes" id="UP000729402"/>
    </source>
</evidence>
<dbReference type="Proteomes" id="UP000729402">
    <property type="component" value="Unassembled WGS sequence"/>
</dbReference>
<sequence>MDKLGWTLNVKQDNFYAREVEFGSVEFCYPSWPESPIFTRFNLRVHARRTVVLVGGSRSVKSMVIAVLSSSTTHRPAR</sequence>
<gene>
    <name evidence="1" type="ORF">GUJ93_ZPchr0003g18559</name>
</gene>
<dbReference type="EMBL" id="JAAALK010000286">
    <property type="protein sequence ID" value="KAG8061308.1"/>
    <property type="molecule type" value="Genomic_DNA"/>
</dbReference>
<comment type="caution">
    <text evidence="1">The sequence shown here is derived from an EMBL/GenBank/DDBJ whole genome shotgun (WGS) entry which is preliminary data.</text>
</comment>
<name>A0A8J5VVX3_ZIZPA</name>
<protein>
    <submittedName>
        <fullName evidence="1">Uncharacterized protein</fullName>
    </submittedName>
</protein>
<dbReference type="PANTHER" id="PTHR24222:SF79">
    <property type="entry name" value="ATP BINDING CASSETTE SUBFAMILY B"/>
    <property type="match status" value="1"/>
</dbReference>
<reference evidence="1" key="2">
    <citation type="submission" date="2021-02" db="EMBL/GenBank/DDBJ databases">
        <authorList>
            <person name="Kimball J.A."/>
            <person name="Haas M.W."/>
            <person name="Macchietto M."/>
            <person name="Kono T."/>
            <person name="Duquette J."/>
            <person name="Shao M."/>
        </authorList>
    </citation>
    <scope>NUCLEOTIDE SEQUENCE</scope>
    <source>
        <tissue evidence="1">Fresh leaf tissue</tissue>
    </source>
</reference>